<dbReference type="RefSeq" id="XP_013330267.1">
    <property type="nucleotide sequence ID" value="XM_013474813.1"/>
</dbReference>
<dbReference type="Proteomes" id="UP000053958">
    <property type="component" value="Unassembled WGS sequence"/>
</dbReference>
<gene>
    <name evidence="2" type="ORF">T310_2333</name>
</gene>
<sequence>MALQHCSDGFPAARCSWPPKSNIEMDASDRAHDRGGAPDRSFLDRPASAVPLRKARRTTPSAEVPAAVASPDIVSDRPGSMVVSAQISYLPAQQEQHRQRVAYDTGRLAKSNSCQQVYPVHTPSAIAGFLAPVRTMTVLRPGKERSLPGRTSAEAEPLTSRDNGSAST</sequence>
<feature type="compositionally biased region" description="Low complexity" evidence="1">
    <location>
        <begin position="60"/>
        <end position="71"/>
    </location>
</feature>
<evidence type="ECO:0000256" key="1">
    <source>
        <dbReference type="SAM" id="MobiDB-lite"/>
    </source>
</evidence>
<keyword evidence="3" id="KW-1185">Reference proteome</keyword>
<comment type="caution">
    <text evidence="2">The sequence shown here is derived from an EMBL/GenBank/DDBJ whole genome shotgun (WGS) entry which is preliminary data.</text>
</comment>
<protein>
    <submittedName>
        <fullName evidence="2">Uncharacterized protein</fullName>
    </submittedName>
</protein>
<evidence type="ECO:0000313" key="3">
    <source>
        <dbReference type="Proteomes" id="UP000053958"/>
    </source>
</evidence>
<proteinExistence type="predicted"/>
<reference evidence="2 3" key="1">
    <citation type="submission" date="2015-04" db="EMBL/GenBank/DDBJ databases">
        <authorList>
            <person name="Heijne W.H."/>
            <person name="Fedorova N.D."/>
            <person name="Nierman W.C."/>
            <person name="Vollebregt A.W."/>
            <person name="Zhao Z."/>
            <person name="Wu L."/>
            <person name="Kumar M."/>
            <person name="Stam H."/>
            <person name="van den Berg M.A."/>
            <person name="Pel H.J."/>
        </authorList>
    </citation>
    <scope>NUCLEOTIDE SEQUENCE [LARGE SCALE GENOMIC DNA]</scope>
    <source>
        <strain evidence="2 3">CBS 393.64</strain>
    </source>
</reference>
<feature type="region of interest" description="Disordered" evidence="1">
    <location>
        <begin position="140"/>
        <end position="168"/>
    </location>
</feature>
<feature type="compositionally biased region" description="Basic and acidic residues" evidence="1">
    <location>
        <begin position="27"/>
        <end position="43"/>
    </location>
</feature>
<dbReference type="AlphaFoldDB" id="A0A0F4YZY2"/>
<feature type="region of interest" description="Disordered" evidence="1">
    <location>
        <begin position="1"/>
        <end position="77"/>
    </location>
</feature>
<organism evidence="2 3">
    <name type="scientific">Rasamsonia emersonii (strain ATCC 16479 / CBS 393.64 / IMI 116815)</name>
    <dbReference type="NCBI Taxonomy" id="1408163"/>
    <lineage>
        <taxon>Eukaryota</taxon>
        <taxon>Fungi</taxon>
        <taxon>Dikarya</taxon>
        <taxon>Ascomycota</taxon>
        <taxon>Pezizomycotina</taxon>
        <taxon>Eurotiomycetes</taxon>
        <taxon>Eurotiomycetidae</taxon>
        <taxon>Eurotiales</taxon>
        <taxon>Trichocomaceae</taxon>
        <taxon>Rasamsonia</taxon>
    </lineage>
</organism>
<evidence type="ECO:0000313" key="2">
    <source>
        <dbReference type="EMBL" id="KKA23655.1"/>
    </source>
</evidence>
<dbReference type="EMBL" id="LASV01000092">
    <property type="protein sequence ID" value="KKA23655.1"/>
    <property type="molecule type" value="Genomic_DNA"/>
</dbReference>
<accession>A0A0F4YZY2</accession>
<dbReference type="GeneID" id="25314684"/>
<name>A0A0F4YZY2_RASE3</name>